<dbReference type="AlphaFoldDB" id="A0A0B7BV75"/>
<accession>A0A0B7BV75</accession>
<feature type="region of interest" description="Disordered" evidence="1">
    <location>
        <begin position="66"/>
        <end position="98"/>
    </location>
</feature>
<reference evidence="3" key="1">
    <citation type="submission" date="2014-12" db="EMBL/GenBank/DDBJ databases">
        <title>Insight into the proteome of Arion vulgaris.</title>
        <authorList>
            <person name="Aradska J."/>
            <person name="Bulat T."/>
            <person name="Smidak R."/>
            <person name="Sarate P."/>
            <person name="Gangsoo J."/>
            <person name="Sialana F."/>
            <person name="Bilban M."/>
            <person name="Lubec G."/>
        </authorList>
    </citation>
    <scope>NUCLEOTIDE SEQUENCE</scope>
    <source>
        <tissue evidence="3">Skin</tissue>
    </source>
</reference>
<evidence type="ECO:0000259" key="2">
    <source>
        <dbReference type="Pfam" id="PF23387"/>
    </source>
</evidence>
<dbReference type="InterPro" id="IPR056157">
    <property type="entry name" value="TPR_IFT80_172_dom"/>
</dbReference>
<dbReference type="GO" id="GO:0030992">
    <property type="term" value="C:intraciliary transport particle B"/>
    <property type="evidence" value="ECO:0007669"/>
    <property type="project" value="TreeGrafter"/>
</dbReference>
<dbReference type="Pfam" id="PF23387">
    <property type="entry name" value="TPR_IFT80_172"/>
    <property type="match status" value="1"/>
</dbReference>
<sequence>NIQLYNWDRALELAVKHKTHVDTVLGHRQKFLARFDKPETNKRYLQYKEGVEIDWTNITSKIEMEYQKERERPSGGGSATNTTTTGLSTTSRSISIKP</sequence>
<proteinExistence type="predicted"/>
<feature type="non-terminal residue" evidence="3">
    <location>
        <position position="1"/>
    </location>
</feature>
<dbReference type="EMBL" id="HACG01050028">
    <property type="protein sequence ID" value="CEK96893.1"/>
    <property type="molecule type" value="Transcribed_RNA"/>
</dbReference>
<dbReference type="PANTHER" id="PTHR24098:SF0">
    <property type="entry name" value="OUTER SEGMENT 5"/>
    <property type="match status" value="1"/>
</dbReference>
<feature type="compositionally biased region" description="Low complexity" evidence="1">
    <location>
        <begin position="79"/>
        <end position="98"/>
    </location>
</feature>
<dbReference type="GO" id="GO:0005929">
    <property type="term" value="C:cilium"/>
    <property type="evidence" value="ECO:0007669"/>
    <property type="project" value="TreeGrafter"/>
</dbReference>
<dbReference type="PANTHER" id="PTHR24098">
    <property type="entry name" value="OUTER SEGMENT 5"/>
    <property type="match status" value="1"/>
</dbReference>
<evidence type="ECO:0000313" key="3">
    <source>
        <dbReference type="EMBL" id="CEK96893.1"/>
    </source>
</evidence>
<protein>
    <recommendedName>
        <fullName evidence="2">IFT80/172/WDR35 TPR domain-containing protein</fullName>
    </recommendedName>
</protein>
<gene>
    <name evidence="3" type="primary">ORF213877</name>
</gene>
<name>A0A0B7BV75_9EUPU</name>
<evidence type="ECO:0000256" key="1">
    <source>
        <dbReference type="SAM" id="MobiDB-lite"/>
    </source>
</evidence>
<feature type="domain" description="IFT80/172/WDR35 TPR" evidence="2">
    <location>
        <begin position="1"/>
        <end position="71"/>
    </location>
</feature>
<dbReference type="GO" id="GO:0060271">
    <property type="term" value="P:cilium assembly"/>
    <property type="evidence" value="ECO:0007669"/>
    <property type="project" value="TreeGrafter"/>
</dbReference>
<organism evidence="3">
    <name type="scientific">Arion vulgaris</name>
    <dbReference type="NCBI Taxonomy" id="1028688"/>
    <lineage>
        <taxon>Eukaryota</taxon>
        <taxon>Metazoa</taxon>
        <taxon>Spiralia</taxon>
        <taxon>Lophotrochozoa</taxon>
        <taxon>Mollusca</taxon>
        <taxon>Gastropoda</taxon>
        <taxon>Heterobranchia</taxon>
        <taxon>Euthyneura</taxon>
        <taxon>Panpulmonata</taxon>
        <taxon>Eupulmonata</taxon>
        <taxon>Stylommatophora</taxon>
        <taxon>Helicina</taxon>
        <taxon>Arionoidea</taxon>
        <taxon>Arionidae</taxon>
        <taxon>Arion</taxon>
    </lineage>
</organism>